<dbReference type="Pfam" id="PF00440">
    <property type="entry name" value="TetR_N"/>
    <property type="match status" value="1"/>
</dbReference>
<accession>A0A931GEJ3</accession>
<evidence type="ECO:0000256" key="2">
    <source>
        <dbReference type="ARBA" id="ARBA00023125"/>
    </source>
</evidence>
<evidence type="ECO:0000313" key="8">
    <source>
        <dbReference type="Proteomes" id="UP000706172"/>
    </source>
</evidence>
<dbReference type="InterPro" id="IPR001647">
    <property type="entry name" value="HTH_TetR"/>
</dbReference>
<feature type="transmembrane region" description="Helical" evidence="5">
    <location>
        <begin position="151"/>
        <end position="172"/>
    </location>
</feature>
<dbReference type="PANTHER" id="PTHR30055:SF240">
    <property type="entry name" value="HTH-TYPE TRANSCRIPTIONAL REGULATOR ACRR"/>
    <property type="match status" value="1"/>
</dbReference>
<evidence type="ECO:0000256" key="4">
    <source>
        <dbReference type="PROSITE-ProRule" id="PRU00335"/>
    </source>
</evidence>
<reference evidence="7" key="1">
    <citation type="submission" date="2020-07" db="EMBL/GenBank/DDBJ databases">
        <title>Severe corrosion of carbon steel in oil field produced water can be linked to methanogenic archaea containing a special type of NiFe hydrogenase.</title>
        <authorList>
            <person name="Lahme S."/>
            <person name="Mand J."/>
            <person name="Longwell J."/>
            <person name="Smith R."/>
            <person name="Enning D."/>
        </authorList>
    </citation>
    <scope>NUCLEOTIDE SEQUENCE</scope>
    <source>
        <strain evidence="7">MIC098Bin6</strain>
    </source>
</reference>
<proteinExistence type="predicted"/>
<keyword evidence="1" id="KW-0805">Transcription regulation</keyword>
<keyword evidence="3" id="KW-0804">Transcription</keyword>
<comment type="caution">
    <text evidence="7">The sequence shown here is derived from an EMBL/GenBank/DDBJ whole genome shotgun (WGS) entry which is preliminary data.</text>
</comment>
<dbReference type="GO" id="GO:0000976">
    <property type="term" value="F:transcription cis-regulatory region binding"/>
    <property type="evidence" value="ECO:0007669"/>
    <property type="project" value="TreeGrafter"/>
</dbReference>
<dbReference type="Gene3D" id="1.10.357.10">
    <property type="entry name" value="Tetracycline Repressor, domain 2"/>
    <property type="match status" value="1"/>
</dbReference>
<dbReference type="Proteomes" id="UP000706172">
    <property type="component" value="Unassembled WGS sequence"/>
</dbReference>
<dbReference type="SUPFAM" id="SSF48498">
    <property type="entry name" value="Tetracyclin repressor-like, C-terminal domain"/>
    <property type="match status" value="1"/>
</dbReference>
<evidence type="ECO:0000259" key="6">
    <source>
        <dbReference type="PROSITE" id="PS50977"/>
    </source>
</evidence>
<sequence>MSARKTDTEQRREQITQAALDLINDQGVSGLSIAGIARRVGIVPSALYRHFTSKDAVLDAVLDLIQQRLLDNVAHVRRKTPVPLKQLNLLFSRHTAMLSENRAIPHVVFSDAVYNGQPDRKAKVAQIITAYLKEVEFIIESGRQDGTICKAVIPATAAVMFLGLIMPAAVLWNVSEGNFDMTAHINTAWPAYERSIAVQIPKEAS</sequence>
<evidence type="ECO:0000313" key="7">
    <source>
        <dbReference type="EMBL" id="MBG0780122.1"/>
    </source>
</evidence>
<protein>
    <submittedName>
        <fullName evidence="7">TetR/AcrR family transcriptional regulator</fullName>
    </submittedName>
</protein>
<dbReference type="EMBL" id="JACCQK010000588">
    <property type="protein sequence ID" value="MBG0780122.1"/>
    <property type="molecule type" value="Genomic_DNA"/>
</dbReference>
<organism evidence="7 8">
    <name type="scientific">Desulfotignum balticum</name>
    <dbReference type="NCBI Taxonomy" id="115781"/>
    <lineage>
        <taxon>Bacteria</taxon>
        <taxon>Pseudomonadati</taxon>
        <taxon>Thermodesulfobacteriota</taxon>
        <taxon>Desulfobacteria</taxon>
        <taxon>Desulfobacterales</taxon>
        <taxon>Desulfobacteraceae</taxon>
        <taxon>Desulfotignum</taxon>
    </lineage>
</organism>
<evidence type="ECO:0000256" key="5">
    <source>
        <dbReference type="SAM" id="Phobius"/>
    </source>
</evidence>
<keyword evidence="5" id="KW-1133">Transmembrane helix</keyword>
<dbReference type="PROSITE" id="PS50977">
    <property type="entry name" value="HTH_TETR_2"/>
    <property type="match status" value="1"/>
</dbReference>
<name>A0A931GEJ3_9BACT</name>
<keyword evidence="2 4" id="KW-0238">DNA-binding</keyword>
<feature type="domain" description="HTH tetR-type" evidence="6">
    <location>
        <begin position="9"/>
        <end position="69"/>
    </location>
</feature>
<dbReference type="Pfam" id="PF08359">
    <property type="entry name" value="TetR_C_4"/>
    <property type="match status" value="1"/>
</dbReference>
<keyword evidence="5" id="KW-0812">Transmembrane</keyword>
<evidence type="ECO:0000256" key="1">
    <source>
        <dbReference type="ARBA" id="ARBA00023015"/>
    </source>
</evidence>
<keyword evidence="5" id="KW-0472">Membrane</keyword>
<dbReference type="InterPro" id="IPR013570">
    <property type="entry name" value="Tscrpt_reg_YsiA_C"/>
</dbReference>
<dbReference type="InterPro" id="IPR009057">
    <property type="entry name" value="Homeodomain-like_sf"/>
</dbReference>
<evidence type="ECO:0000256" key="3">
    <source>
        <dbReference type="ARBA" id="ARBA00023163"/>
    </source>
</evidence>
<dbReference type="AlphaFoldDB" id="A0A931GEJ3"/>
<dbReference type="InterPro" id="IPR036271">
    <property type="entry name" value="Tet_transcr_reg_TetR-rel_C_sf"/>
</dbReference>
<dbReference type="SUPFAM" id="SSF46689">
    <property type="entry name" value="Homeodomain-like"/>
    <property type="match status" value="1"/>
</dbReference>
<gene>
    <name evidence="7" type="ORF">H0S81_09390</name>
</gene>
<dbReference type="PANTHER" id="PTHR30055">
    <property type="entry name" value="HTH-TYPE TRANSCRIPTIONAL REGULATOR RUTR"/>
    <property type="match status" value="1"/>
</dbReference>
<dbReference type="GO" id="GO:0003700">
    <property type="term" value="F:DNA-binding transcription factor activity"/>
    <property type="evidence" value="ECO:0007669"/>
    <property type="project" value="TreeGrafter"/>
</dbReference>
<feature type="DNA-binding region" description="H-T-H motif" evidence="4">
    <location>
        <begin position="32"/>
        <end position="51"/>
    </location>
</feature>
<dbReference type="PRINTS" id="PR00455">
    <property type="entry name" value="HTHTETR"/>
</dbReference>
<dbReference type="InterPro" id="IPR050109">
    <property type="entry name" value="HTH-type_TetR-like_transc_reg"/>
</dbReference>